<feature type="transmembrane region" description="Helical" evidence="1">
    <location>
        <begin position="383"/>
        <end position="405"/>
    </location>
</feature>
<reference evidence="3" key="1">
    <citation type="submission" date="2016-10" db="EMBL/GenBank/DDBJ databases">
        <title>The complete genome sequence of the rumen bacterium Butyrivibrio hungatei MB2003.</title>
        <authorList>
            <person name="Palevich N."/>
            <person name="Kelly W.J."/>
            <person name="Leahy S.C."/>
            <person name="Altermann E."/>
            <person name="Rakonjac J."/>
            <person name="Attwood G.T."/>
        </authorList>
    </citation>
    <scope>NUCLEOTIDE SEQUENCE [LARGE SCALE GENOMIC DNA]</scope>
    <source>
        <strain evidence="3">MB2003</strain>
    </source>
</reference>
<feature type="transmembrane region" description="Helical" evidence="1">
    <location>
        <begin position="221"/>
        <end position="241"/>
    </location>
</feature>
<feature type="transmembrane region" description="Helical" evidence="1">
    <location>
        <begin position="321"/>
        <end position="340"/>
    </location>
</feature>
<dbReference type="Proteomes" id="UP000179284">
    <property type="component" value="Chromosome I"/>
</dbReference>
<feature type="transmembrane region" description="Helical" evidence="1">
    <location>
        <begin position="536"/>
        <end position="555"/>
    </location>
</feature>
<dbReference type="EMBL" id="CP017831">
    <property type="protein sequence ID" value="AOZ95471.1"/>
    <property type="molecule type" value="Genomic_DNA"/>
</dbReference>
<evidence type="ECO:0000313" key="3">
    <source>
        <dbReference type="Proteomes" id="UP000179284"/>
    </source>
</evidence>
<feature type="transmembrane region" description="Helical" evidence="1">
    <location>
        <begin position="126"/>
        <end position="146"/>
    </location>
</feature>
<feature type="transmembrane region" description="Helical" evidence="1">
    <location>
        <begin position="153"/>
        <end position="172"/>
    </location>
</feature>
<evidence type="ECO:0000313" key="2">
    <source>
        <dbReference type="EMBL" id="AOZ95471.1"/>
    </source>
</evidence>
<feature type="transmembrane region" description="Helical" evidence="1">
    <location>
        <begin position="352"/>
        <end position="371"/>
    </location>
</feature>
<name>A0A1D9NZ26_9FIRM</name>
<dbReference type="KEGG" id="bhu:bhn_I0437"/>
<feature type="transmembrane region" description="Helical" evidence="1">
    <location>
        <begin position="290"/>
        <end position="309"/>
    </location>
</feature>
<keyword evidence="1" id="KW-1133">Transmembrane helix</keyword>
<feature type="transmembrane region" description="Helical" evidence="1">
    <location>
        <begin position="178"/>
        <end position="209"/>
    </location>
</feature>
<evidence type="ECO:0000256" key="1">
    <source>
        <dbReference type="SAM" id="Phobius"/>
    </source>
</evidence>
<sequence length="565" mass="64070">MTNKSVIDDKTKYVSIAFLFLLCLDYWICEPIGVDMPFHMLRIGELGKEIARDITFPVYMFKDVYYGYGYPIPIFYCATFLYPFALLVSLGLSEIIAYKIMVVTLLWTTFLCAYFCSRAWYKDKDFSFVVAFLYAAQPYFLMDLFVKASIGEAFAFLFIPLIILGYCFIMKSDQNIKGIIILACGMAGLVCSHVISTVLVTIALTVWFIVDFIKSDQKVKVLVSIVLSAILCVCISAGYILPMIEQLLNDRYYAQTSAKLSSIPQNVLGIFIPMHAAKALSMVTGIDVPMSEVGGAIIPVALVLIYMFAKGKIKELKRTDKILIAIYCGIVVSMTIRFVWIPLESIFGFMQFTWRIYLIAAVIGTALFILLTQREYNCKFTRVQVLITIFSGIYVLAVCFGYFGAKRLSYATGKQSNIEYSSETGDILYISQKIDPYSIKDIERAVTSDDDNVEFTYEVNEASEVVSINIEQNNLEKEVHFEVPFLFYKGYEAYFKDSNEKLEVSQGSNALVEITVPAGNTGEIEVKYTGTKLQKMSLYFSMVTMLIVVIAYYLFCVRDEKRRKM</sequence>
<keyword evidence="3" id="KW-1185">Reference proteome</keyword>
<feature type="transmembrane region" description="Helical" evidence="1">
    <location>
        <begin position="68"/>
        <end position="88"/>
    </location>
</feature>
<dbReference type="OrthoDB" id="9784157at2"/>
<feature type="transmembrane region" description="Helical" evidence="1">
    <location>
        <begin position="100"/>
        <end position="120"/>
    </location>
</feature>
<feature type="transmembrane region" description="Helical" evidence="1">
    <location>
        <begin position="12"/>
        <end position="28"/>
    </location>
</feature>
<gene>
    <name evidence="2" type="ORF">bhn_I0437</name>
</gene>
<dbReference type="AlphaFoldDB" id="A0A1D9NZ26"/>
<organism evidence="2 3">
    <name type="scientific">Butyrivibrio hungatei</name>
    <dbReference type="NCBI Taxonomy" id="185008"/>
    <lineage>
        <taxon>Bacteria</taxon>
        <taxon>Bacillati</taxon>
        <taxon>Bacillota</taxon>
        <taxon>Clostridia</taxon>
        <taxon>Lachnospirales</taxon>
        <taxon>Lachnospiraceae</taxon>
        <taxon>Butyrivibrio</taxon>
    </lineage>
</organism>
<keyword evidence="1" id="KW-0472">Membrane</keyword>
<proteinExistence type="predicted"/>
<keyword evidence="1" id="KW-0812">Transmembrane</keyword>
<protein>
    <recommendedName>
        <fullName evidence="4">Membrane protein 6-pyruvoyl-tetrahydropterin synthase-related domain-containing protein</fullName>
    </recommendedName>
</protein>
<accession>A0A1D9NZ26</accession>
<evidence type="ECO:0008006" key="4">
    <source>
        <dbReference type="Google" id="ProtNLM"/>
    </source>
</evidence>
<dbReference type="RefSeq" id="WP_071175244.1">
    <property type="nucleotide sequence ID" value="NZ_CP017831.1"/>
</dbReference>